<dbReference type="GO" id="GO:0008483">
    <property type="term" value="F:transaminase activity"/>
    <property type="evidence" value="ECO:0007669"/>
    <property type="project" value="UniProtKB-KW"/>
</dbReference>
<dbReference type="InterPro" id="IPR002701">
    <property type="entry name" value="CM_II_prokaryot"/>
</dbReference>
<gene>
    <name evidence="9" type="primary">aspC</name>
    <name evidence="9" type="ORF">NCAV_0382</name>
</gene>
<keyword evidence="5 7" id="KW-0808">Transferase</keyword>
<proteinExistence type="inferred from homology"/>
<dbReference type="Pfam" id="PF01817">
    <property type="entry name" value="CM_2"/>
    <property type="match status" value="1"/>
</dbReference>
<dbReference type="EC" id="2.6.1.-" evidence="7"/>
<evidence type="ECO:0000256" key="3">
    <source>
        <dbReference type="ARBA" id="ARBA00011738"/>
    </source>
</evidence>
<dbReference type="GO" id="GO:0046417">
    <property type="term" value="P:chorismate metabolic process"/>
    <property type="evidence" value="ECO:0007669"/>
    <property type="project" value="InterPro"/>
</dbReference>
<dbReference type="PROSITE" id="PS00105">
    <property type="entry name" value="AA_TRANSFER_CLASS_1"/>
    <property type="match status" value="1"/>
</dbReference>
<evidence type="ECO:0000256" key="7">
    <source>
        <dbReference type="RuleBase" id="RU000481"/>
    </source>
</evidence>
<evidence type="ECO:0000256" key="1">
    <source>
        <dbReference type="ARBA" id="ARBA00001933"/>
    </source>
</evidence>
<dbReference type="PANTHER" id="PTHR46383">
    <property type="entry name" value="ASPARTATE AMINOTRANSFERASE"/>
    <property type="match status" value="1"/>
</dbReference>
<dbReference type="InterPro" id="IPR036979">
    <property type="entry name" value="CM_dom_sf"/>
</dbReference>
<evidence type="ECO:0000256" key="4">
    <source>
        <dbReference type="ARBA" id="ARBA00022576"/>
    </source>
</evidence>
<keyword evidence="4 7" id="KW-0032">Aminotransferase</keyword>
<comment type="similarity">
    <text evidence="2 7">Belongs to the class-I pyridoxal-phosphate-dependent aminotransferase family.</text>
</comment>
<dbReference type="SUPFAM" id="SSF53383">
    <property type="entry name" value="PLP-dependent transferases"/>
    <property type="match status" value="1"/>
</dbReference>
<dbReference type="InterPro" id="IPR036263">
    <property type="entry name" value="Chorismate_II_sf"/>
</dbReference>
<organism evidence="9 10">
    <name type="scientific">Candidatus Nitrosocaldus cavascurensis</name>
    <dbReference type="NCBI Taxonomy" id="2058097"/>
    <lineage>
        <taxon>Archaea</taxon>
        <taxon>Nitrososphaerota</taxon>
        <taxon>Nitrososphaeria</taxon>
        <taxon>Candidatus Nitrosocaldales</taxon>
        <taxon>Candidatus Nitrosocaldaceae</taxon>
        <taxon>Candidatus Nitrosocaldus</taxon>
    </lineage>
</organism>
<dbReference type="Gene3D" id="3.40.640.10">
    <property type="entry name" value="Type I PLP-dependent aspartate aminotransferase-like (Major domain)"/>
    <property type="match status" value="1"/>
</dbReference>
<dbReference type="KEGG" id="ncv:NCAV_0382"/>
<protein>
    <recommendedName>
        <fullName evidence="7">Aminotransferase</fullName>
        <ecNumber evidence="7">2.6.1.-</ecNumber>
    </recommendedName>
</protein>
<keyword evidence="10" id="KW-1185">Reference proteome</keyword>
<dbReference type="Proteomes" id="UP000236248">
    <property type="component" value="Chromosome NCAV"/>
</dbReference>
<dbReference type="InterPro" id="IPR015422">
    <property type="entry name" value="PyrdxlP-dep_Trfase_small"/>
</dbReference>
<dbReference type="GO" id="GO:0004106">
    <property type="term" value="F:chorismate mutase activity"/>
    <property type="evidence" value="ECO:0007669"/>
    <property type="project" value="InterPro"/>
</dbReference>
<evidence type="ECO:0000256" key="2">
    <source>
        <dbReference type="ARBA" id="ARBA00007441"/>
    </source>
</evidence>
<keyword evidence="6" id="KW-0663">Pyridoxal phosphate</keyword>
<dbReference type="GO" id="GO:0006520">
    <property type="term" value="P:amino acid metabolic process"/>
    <property type="evidence" value="ECO:0007669"/>
    <property type="project" value="InterPro"/>
</dbReference>
<name>A0A2K5APL2_9ARCH</name>
<dbReference type="PROSITE" id="PS51168">
    <property type="entry name" value="CHORISMATE_MUT_2"/>
    <property type="match status" value="1"/>
</dbReference>
<dbReference type="InterPro" id="IPR015421">
    <property type="entry name" value="PyrdxlP-dep_Trfase_major"/>
</dbReference>
<evidence type="ECO:0000256" key="6">
    <source>
        <dbReference type="ARBA" id="ARBA00022898"/>
    </source>
</evidence>
<evidence type="ECO:0000313" key="9">
    <source>
        <dbReference type="EMBL" id="SPC33576.1"/>
    </source>
</evidence>
<dbReference type="PANTHER" id="PTHR46383:SF1">
    <property type="entry name" value="ASPARTATE AMINOTRANSFERASE"/>
    <property type="match status" value="1"/>
</dbReference>
<dbReference type="Gene3D" id="1.20.59.10">
    <property type="entry name" value="Chorismate mutase"/>
    <property type="match status" value="1"/>
</dbReference>
<feature type="domain" description="Chorismate mutase" evidence="8">
    <location>
        <begin position="1"/>
        <end position="90"/>
    </location>
</feature>
<dbReference type="GeneID" id="41594480"/>
<dbReference type="RefSeq" id="WP_148695116.1">
    <property type="nucleotide sequence ID" value="NZ_LT981265.1"/>
</dbReference>
<dbReference type="Pfam" id="PF00155">
    <property type="entry name" value="Aminotran_1_2"/>
    <property type="match status" value="1"/>
</dbReference>
<evidence type="ECO:0000313" key="10">
    <source>
        <dbReference type="Proteomes" id="UP000236248"/>
    </source>
</evidence>
<dbReference type="SUPFAM" id="SSF48600">
    <property type="entry name" value="Chorismate mutase II"/>
    <property type="match status" value="1"/>
</dbReference>
<dbReference type="SMART" id="SM00830">
    <property type="entry name" value="CM_2"/>
    <property type="match status" value="1"/>
</dbReference>
<comment type="subunit">
    <text evidence="3">Homodimer.</text>
</comment>
<comment type="cofactor">
    <cofactor evidence="1 7">
        <name>pyridoxal 5'-phosphate</name>
        <dbReference type="ChEBI" id="CHEBI:597326"/>
    </cofactor>
</comment>
<dbReference type="InterPro" id="IPR015424">
    <property type="entry name" value="PyrdxlP-dep_Trfase"/>
</dbReference>
<dbReference type="CDD" id="cd00609">
    <property type="entry name" value="AAT_like"/>
    <property type="match status" value="1"/>
</dbReference>
<dbReference type="GO" id="GO:0030170">
    <property type="term" value="F:pyridoxal phosphate binding"/>
    <property type="evidence" value="ECO:0007669"/>
    <property type="project" value="InterPro"/>
</dbReference>
<sequence length="510" mass="56930">MSNELDELRADIRSLTEDLARLLSKRLDIARRIGMVKRMHGLGIVDTKAEDELRNHILSMCDALSLDRIFVNRILNLLFAESTRVQEAMYEEMGRGREGERMGGDGATTATTTTVATNTTTTVVGRDSPRIRPVDVFSKARMLERMGREIIHMEIGEPRLTIPSKVRQSLIDALDKGRYHYTESKGIEELRSAMADMLNARYSASLSKDDVIVTPGGRFAVYLAMLASLKPGDEVLVVEPAWPAYIDIAEFIGVKVRRLSTRLEDGWSIDVEKLKSIINQNTRMIILNYPNNPTGKMIEKDTLDAIVDVARSKGMMILSDEVYADLAFKEFTSILSYNDDKIIMVSSFSKGPSMTGFRIGYAATTSRQIIEGMSRLQSMMLTCVAEPIQYSALAALSSMDDVKRNAEIIKSRLDLICRRLMDMPLSFYRPDGAMYVFAKVDLNCDMKRFVDALLERGVAVAPGSGFGSCYDRFIRISAGVDERLLSIGLDIIKDVLEKVSGVEEQGKATM</sequence>
<dbReference type="InterPro" id="IPR004838">
    <property type="entry name" value="NHTrfase_class1_PyrdxlP-BS"/>
</dbReference>
<evidence type="ECO:0000256" key="5">
    <source>
        <dbReference type="ARBA" id="ARBA00022679"/>
    </source>
</evidence>
<dbReference type="EMBL" id="LT981265">
    <property type="protein sequence ID" value="SPC33576.1"/>
    <property type="molecule type" value="Genomic_DNA"/>
</dbReference>
<dbReference type="InterPro" id="IPR004839">
    <property type="entry name" value="Aminotransferase_I/II_large"/>
</dbReference>
<reference evidence="10" key="1">
    <citation type="submission" date="2018-01" db="EMBL/GenBank/DDBJ databases">
        <authorList>
            <person name="Kerou L M."/>
        </authorList>
    </citation>
    <scope>NUCLEOTIDE SEQUENCE [LARGE SCALE GENOMIC DNA]</scope>
    <source>
        <strain evidence="10">SCU2</strain>
    </source>
</reference>
<dbReference type="Gene3D" id="3.90.1150.10">
    <property type="entry name" value="Aspartate Aminotransferase, domain 1"/>
    <property type="match status" value="1"/>
</dbReference>
<dbReference type="InterPro" id="IPR050596">
    <property type="entry name" value="AspAT/PAT-like"/>
</dbReference>
<evidence type="ECO:0000259" key="8">
    <source>
        <dbReference type="PROSITE" id="PS51168"/>
    </source>
</evidence>
<dbReference type="AlphaFoldDB" id="A0A2K5APL2"/>
<accession>A0A2K5APL2</accession>